<comment type="similarity">
    <text evidence="2">Belongs to the CPA3 antiporters (TC 2.A.63) subunit A family.</text>
</comment>
<dbReference type="EMBL" id="CP121694">
    <property type="protein sequence ID" value="WRO20743.1"/>
    <property type="molecule type" value="Genomic_DNA"/>
</dbReference>
<feature type="domain" description="NADH:quinone oxidoreductase/Mrp antiporter transmembrane" evidence="10">
    <location>
        <begin position="139"/>
        <end position="431"/>
    </location>
</feature>
<dbReference type="GO" id="GO:0005886">
    <property type="term" value="C:plasma membrane"/>
    <property type="evidence" value="ECO:0007669"/>
    <property type="project" value="UniProtKB-SubCell"/>
</dbReference>
<feature type="transmembrane region" description="Helical" evidence="9">
    <location>
        <begin position="81"/>
        <end position="101"/>
    </location>
</feature>
<proteinExistence type="inferred from homology"/>
<evidence type="ECO:0000256" key="6">
    <source>
        <dbReference type="ARBA" id="ARBA00023002"/>
    </source>
</evidence>
<reference evidence="12 13" key="1">
    <citation type="submission" date="2023-04" db="EMBL/GenBank/DDBJ databases">
        <authorList>
            <person name="Hsu D."/>
        </authorList>
    </citation>
    <scope>NUCLEOTIDE SEQUENCE [LARGE SCALE GENOMIC DNA]</scope>
    <source>
        <strain evidence="12 13">MK1</strain>
    </source>
</reference>
<feature type="transmembrane region" description="Helical" evidence="9">
    <location>
        <begin position="483"/>
        <end position="512"/>
    </location>
</feature>
<dbReference type="Proteomes" id="UP001329915">
    <property type="component" value="Chromosome"/>
</dbReference>
<dbReference type="PANTHER" id="PTHR42682">
    <property type="entry name" value="HYDROGENASE-4 COMPONENT F"/>
    <property type="match status" value="1"/>
</dbReference>
<gene>
    <name evidence="12" type="ORF">MFMK1_000533</name>
</gene>
<feature type="transmembrane region" description="Helical" evidence="9">
    <location>
        <begin position="280"/>
        <end position="299"/>
    </location>
</feature>
<dbReference type="GO" id="GO:0016491">
    <property type="term" value="F:oxidoreductase activity"/>
    <property type="evidence" value="ECO:0007669"/>
    <property type="project" value="UniProtKB-KW"/>
</dbReference>
<dbReference type="InterPro" id="IPR052175">
    <property type="entry name" value="ComplexI-like_HydComp"/>
</dbReference>
<evidence type="ECO:0000256" key="5">
    <source>
        <dbReference type="ARBA" id="ARBA00022989"/>
    </source>
</evidence>
<evidence type="ECO:0000256" key="2">
    <source>
        <dbReference type="ARBA" id="ARBA00008483"/>
    </source>
</evidence>
<feature type="transmembrane region" description="Helical" evidence="9">
    <location>
        <begin position="532"/>
        <end position="555"/>
    </location>
</feature>
<feature type="transmembrane region" description="Helical" evidence="9">
    <location>
        <begin position="389"/>
        <end position="414"/>
    </location>
</feature>
<protein>
    <submittedName>
        <fullName evidence="12">Hydrogenase 4 subunit B</fullName>
    </submittedName>
</protein>
<feature type="transmembrane region" description="Helical" evidence="9">
    <location>
        <begin position="653"/>
        <end position="671"/>
    </location>
</feature>
<keyword evidence="3" id="KW-1003">Cell membrane</keyword>
<keyword evidence="4 8" id="KW-0812">Transmembrane</keyword>
<evidence type="ECO:0000256" key="7">
    <source>
        <dbReference type="ARBA" id="ARBA00023136"/>
    </source>
</evidence>
<dbReference type="Pfam" id="PF00662">
    <property type="entry name" value="Proton_antipo_N"/>
    <property type="match status" value="1"/>
</dbReference>
<dbReference type="RefSeq" id="WP_366923624.1">
    <property type="nucleotide sequence ID" value="NZ_CP121694.1"/>
</dbReference>
<feature type="transmembrane region" description="Helical" evidence="9">
    <location>
        <begin position="37"/>
        <end position="61"/>
    </location>
</feature>
<dbReference type="AlphaFoldDB" id="A0AAU0UNH0"/>
<evidence type="ECO:0000256" key="9">
    <source>
        <dbReference type="SAM" id="Phobius"/>
    </source>
</evidence>
<evidence type="ECO:0000256" key="4">
    <source>
        <dbReference type="ARBA" id="ARBA00022692"/>
    </source>
</evidence>
<name>A0AAU0UNH0_9FIRM</name>
<evidence type="ECO:0000256" key="8">
    <source>
        <dbReference type="RuleBase" id="RU000320"/>
    </source>
</evidence>
<keyword evidence="13" id="KW-1185">Reference proteome</keyword>
<dbReference type="InterPro" id="IPR001516">
    <property type="entry name" value="Proton_antipo_N"/>
</dbReference>
<evidence type="ECO:0000259" key="10">
    <source>
        <dbReference type="Pfam" id="PF00361"/>
    </source>
</evidence>
<feature type="transmembrane region" description="Helical" evidence="9">
    <location>
        <begin position="211"/>
        <end position="235"/>
    </location>
</feature>
<evidence type="ECO:0000256" key="1">
    <source>
        <dbReference type="ARBA" id="ARBA00004651"/>
    </source>
</evidence>
<dbReference type="PANTHER" id="PTHR42682:SF3">
    <property type="entry name" value="FORMATE HYDROGENLYASE SUBUNIT 3-RELATED"/>
    <property type="match status" value="1"/>
</dbReference>
<keyword evidence="6" id="KW-0560">Oxidoreductase</keyword>
<accession>A0AAU0UNH0</accession>
<evidence type="ECO:0000313" key="12">
    <source>
        <dbReference type="EMBL" id="WRO20743.1"/>
    </source>
</evidence>
<keyword evidence="5 9" id="KW-1133">Transmembrane helix</keyword>
<feature type="transmembrane region" description="Helical" evidence="9">
    <location>
        <begin position="247"/>
        <end position="268"/>
    </location>
</feature>
<dbReference type="Pfam" id="PF00361">
    <property type="entry name" value="Proton_antipo_M"/>
    <property type="match status" value="1"/>
</dbReference>
<feature type="transmembrane region" description="Helical" evidence="9">
    <location>
        <begin position="306"/>
        <end position="328"/>
    </location>
</feature>
<feature type="transmembrane region" description="Helical" evidence="9">
    <location>
        <begin position="6"/>
        <end position="25"/>
    </location>
</feature>
<feature type="transmembrane region" description="Helical" evidence="9">
    <location>
        <begin position="434"/>
        <end position="462"/>
    </location>
</feature>
<comment type="subcellular location">
    <subcellularLocation>
        <location evidence="1">Cell membrane</location>
        <topology evidence="1">Multi-pass membrane protein</topology>
    </subcellularLocation>
    <subcellularLocation>
        <location evidence="8">Membrane</location>
        <topology evidence="8">Multi-pass membrane protein</topology>
    </subcellularLocation>
</comment>
<evidence type="ECO:0000256" key="3">
    <source>
        <dbReference type="ARBA" id="ARBA00022475"/>
    </source>
</evidence>
<evidence type="ECO:0000313" key="13">
    <source>
        <dbReference type="Proteomes" id="UP001329915"/>
    </source>
</evidence>
<keyword evidence="7 9" id="KW-0472">Membrane</keyword>
<sequence>MVESAQMMLIAISVFGIGAFSGLLLGRKSRLNKELPLIMAGLGSGFFLVLALENLLLGVQVELLLPTGLPFGSFSLVIDKLAAFFVLLTSIMGLLVSLFSWGYMEGLREKHNLGYIGFLYNLFLLSMFLVVTVANGFWFLVVWEVMSVTSLLLVLVEHQLKEVRQAGFIYGVMTHFGTAFIIAAFMILFIQAGTFDFSGFKAISQNIDLRLAGMVFMASTIGFSTKAGVIPLHVWLPRAHPAAPSNISALMSGVMVKTAIYGMLRFYFDLLPSGPPWWGISLISIGVVSALLGVIYTVVQQDIKKLLAYSTVENMGILFTGIGLALVFRAQGLPSWAAFAMIAVLYHAINHAVFKGLLFMGAGSVLHVTHTKDMEKLGGLIHKMPYTSFFMLIGVMAVMALPPLNGFMGEWLLFQALLGLSWNQLGTISYVGGPILITIIALTGGLVLASFVRMYGITFLALPRSSQAQDAVEVPGTMSSSMGVCAALCILLGIFPGVVVSILSGISLALIGDQKVTSGDLLEQLTMTTGQIYPLIIWTSLILLVPVIVMVTRLLGGKTTRRRAETWSGGVSANHYMEYTGAAFAEPLRIIFARVLQPHREVLPNADQAPYFSSGLCYREKVVSVVEIYLYRPVMSIFYQTCKYVQWMQTGNLHTYLTYMFITLVLVLLFTR</sequence>
<organism evidence="12 13">
    <name type="scientific">Metallumcola ferriviriculae</name>
    <dbReference type="NCBI Taxonomy" id="3039180"/>
    <lineage>
        <taxon>Bacteria</taxon>
        <taxon>Bacillati</taxon>
        <taxon>Bacillota</taxon>
        <taxon>Clostridia</taxon>
        <taxon>Neomoorellales</taxon>
        <taxon>Desulfitibacteraceae</taxon>
        <taxon>Metallumcola</taxon>
    </lineage>
</organism>
<feature type="transmembrane region" description="Helical" evidence="9">
    <location>
        <begin position="168"/>
        <end position="191"/>
    </location>
</feature>
<dbReference type="KEGG" id="dbc:MFMK1_000533"/>
<feature type="transmembrane region" description="Helical" evidence="9">
    <location>
        <begin position="348"/>
        <end position="368"/>
    </location>
</feature>
<evidence type="ECO:0000259" key="11">
    <source>
        <dbReference type="Pfam" id="PF00662"/>
    </source>
</evidence>
<feature type="transmembrane region" description="Helical" evidence="9">
    <location>
        <begin position="137"/>
        <end position="156"/>
    </location>
</feature>
<dbReference type="PRINTS" id="PR01434">
    <property type="entry name" value="NADHDHGNASE5"/>
</dbReference>
<feature type="domain" description="NADH-Ubiquinone oxidoreductase (complex I) chain 5 N-terminal" evidence="11">
    <location>
        <begin position="73"/>
        <end position="106"/>
    </location>
</feature>
<dbReference type="InterPro" id="IPR001750">
    <property type="entry name" value="ND/Mrp_TM"/>
</dbReference>
<feature type="transmembrane region" description="Helical" evidence="9">
    <location>
        <begin position="113"/>
        <end position="131"/>
    </location>
</feature>